<sequence length="184" mass="20083">MAEFPSVTVDLSEQLEFPGDSYPLTGKVDVATYTVGEKEYQLQDGIDYDVVFTNAGTGVLLTGMVRAHATGECDRCLEPASFDIAGEIEEFYLFEEPEDPEAYEDGYELLGEDRIVDLGEPINDAVVMDTPFVVLCKPDCRGLCPTCGCNLNVEQCDCAAQAEAEWAAATENPFAALKNLKLDE</sequence>
<evidence type="ECO:0000313" key="2">
    <source>
        <dbReference type="Proteomes" id="UP000368032"/>
    </source>
</evidence>
<protein>
    <submittedName>
        <fullName evidence="1">Putative ACR</fullName>
    </submittedName>
</protein>
<dbReference type="InterPro" id="IPR003772">
    <property type="entry name" value="YceD"/>
</dbReference>
<dbReference type="PANTHER" id="PTHR34374:SF1">
    <property type="entry name" value="LARGE RIBOSOMAL RNA SUBUNIT ACCUMULATION PROTEIN YCED HOMOLOG 1, CHLOROPLASTIC"/>
    <property type="match status" value="1"/>
</dbReference>
<organism evidence="1 2">
    <name type="scientific">Collinsella aerofaciens</name>
    <dbReference type="NCBI Taxonomy" id="74426"/>
    <lineage>
        <taxon>Bacteria</taxon>
        <taxon>Bacillati</taxon>
        <taxon>Actinomycetota</taxon>
        <taxon>Coriobacteriia</taxon>
        <taxon>Coriobacteriales</taxon>
        <taxon>Coriobacteriaceae</taxon>
        <taxon>Collinsella</taxon>
    </lineage>
</organism>
<dbReference type="STRING" id="74426.ERS852399_00226"/>
<proteinExistence type="predicted"/>
<dbReference type="PaxDb" id="74426-ERS852399_00226"/>
<accession>A0A173WG22</accession>
<dbReference type="Pfam" id="PF02620">
    <property type="entry name" value="YceD"/>
    <property type="match status" value="1"/>
</dbReference>
<dbReference type="EMBL" id="CABWIF010000022">
    <property type="protein sequence ID" value="VWL97665.1"/>
    <property type="molecule type" value="Genomic_DNA"/>
</dbReference>
<name>A0A173WG22_9ACTN</name>
<reference evidence="1 2" key="1">
    <citation type="submission" date="2019-10" db="EMBL/GenBank/DDBJ databases">
        <authorList>
            <person name="Wolf R A."/>
        </authorList>
    </citation>
    <scope>NUCLEOTIDE SEQUENCE [LARGE SCALE GENOMIC DNA]</scope>
    <source>
        <strain evidence="1">Collinsella_aerofaciens_DSM_13712</strain>
    </source>
</reference>
<dbReference type="RefSeq" id="WP_055309521.1">
    <property type="nucleotide sequence ID" value="NZ_CABIYU010000001.1"/>
</dbReference>
<dbReference type="Proteomes" id="UP000368032">
    <property type="component" value="Unassembled WGS sequence"/>
</dbReference>
<dbReference type="PANTHER" id="PTHR34374">
    <property type="entry name" value="LARGE RIBOSOMAL RNA SUBUNIT ACCUMULATION PROTEIN YCED HOMOLOG 1, CHLOROPLASTIC"/>
    <property type="match status" value="1"/>
</dbReference>
<evidence type="ECO:0000313" key="1">
    <source>
        <dbReference type="EMBL" id="VWL97665.1"/>
    </source>
</evidence>
<dbReference type="AlphaFoldDB" id="A0A173WG22"/>
<gene>
    <name evidence="1" type="ORF">CKJAJONC_00326</name>
</gene>